<evidence type="ECO:0000259" key="3">
    <source>
        <dbReference type="Pfam" id="PF00656"/>
    </source>
</evidence>
<keyword evidence="1" id="KW-0853">WD repeat</keyword>
<accession>A0A5S9ITA8</accession>
<dbReference type="Pfam" id="PF13646">
    <property type="entry name" value="HEAT_2"/>
    <property type="match status" value="1"/>
</dbReference>
<dbReference type="EMBL" id="AP019860">
    <property type="protein sequence ID" value="BBM86235.1"/>
    <property type="molecule type" value="Genomic_DNA"/>
</dbReference>
<proteinExistence type="predicted"/>
<evidence type="ECO:0000256" key="1">
    <source>
        <dbReference type="ARBA" id="ARBA00022574"/>
    </source>
</evidence>
<dbReference type="InterPro" id="IPR011989">
    <property type="entry name" value="ARM-like"/>
</dbReference>
<dbReference type="OrthoDB" id="251024at2"/>
<dbReference type="PANTHER" id="PTHR44129">
    <property type="entry name" value="WD REPEAT-CONTAINING PROTEIN POP1"/>
    <property type="match status" value="1"/>
</dbReference>
<dbReference type="SMART" id="SM00320">
    <property type="entry name" value="WD40"/>
    <property type="match status" value="9"/>
</dbReference>
<dbReference type="Gene3D" id="3.40.50.1460">
    <property type="match status" value="1"/>
</dbReference>
<feature type="domain" description="Peptidase C14 caspase" evidence="3">
    <location>
        <begin position="159"/>
        <end position="375"/>
    </location>
</feature>
<keyword evidence="2" id="KW-0677">Repeat</keyword>
<dbReference type="SUPFAM" id="SSF50978">
    <property type="entry name" value="WD40 repeat-like"/>
    <property type="match status" value="2"/>
</dbReference>
<name>A0A5S9ITA8_UABAM</name>
<organism evidence="4 5">
    <name type="scientific">Uabimicrobium amorphum</name>
    <dbReference type="NCBI Taxonomy" id="2596890"/>
    <lineage>
        <taxon>Bacteria</taxon>
        <taxon>Pseudomonadati</taxon>
        <taxon>Planctomycetota</taxon>
        <taxon>Candidatus Uabimicrobiia</taxon>
        <taxon>Candidatus Uabimicrobiales</taxon>
        <taxon>Candidatus Uabimicrobiaceae</taxon>
        <taxon>Candidatus Uabimicrobium</taxon>
    </lineage>
</organism>
<dbReference type="Gene3D" id="2.130.10.10">
    <property type="entry name" value="YVTN repeat-like/Quinoprotein amine dehydrogenase"/>
    <property type="match status" value="3"/>
</dbReference>
<dbReference type="InterPro" id="IPR036322">
    <property type="entry name" value="WD40_repeat_dom_sf"/>
</dbReference>
<protein>
    <recommendedName>
        <fullName evidence="3">Peptidase C14 caspase domain-containing protein</fullName>
    </recommendedName>
</protein>
<dbReference type="InterPro" id="IPR029030">
    <property type="entry name" value="Caspase-like_dom_sf"/>
</dbReference>
<evidence type="ECO:0000313" key="4">
    <source>
        <dbReference type="EMBL" id="BBM86235.1"/>
    </source>
</evidence>
<dbReference type="GO" id="GO:0004197">
    <property type="term" value="F:cysteine-type endopeptidase activity"/>
    <property type="evidence" value="ECO:0007669"/>
    <property type="project" value="InterPro"/>
</dbReference>
<dbReference type="Gene3D" id="1.25.10.10">
    <property type="entry name" value="Leucine-rich Repeat Variant"/>
    <property type="match status" value="1"/>
</dbReference>
<dbReference type="InterPro" id="IPR001680">
    <property type="entry name" value="WD40_rpt"/>
</dbReference>
<dbReference type="Pfam" id="PF00656">
    <property type="entry name" value="Peptidase_C14"/>
    <property type="match status" value="1"/>
</dbReference>
<dbReference type="Proteomes" id="UP000326354">
    <property type="component" value="Chromosome"/>
</dbReference>
<reference evidence="4 5" key="1">
    <citation type="submission" date="2019-08" db="EMBL/GenBank/DDBJ databases">
        <title>Complete genome sequence of Candidatus Uab amorphum.</title>
        <authorList>
            <person name="Shiratori T."/>
            <person name="Suzuki S."/>
            <person name="Kakizawa Y."/>
            <person name="Ishida K."/>
        </authorList>
    </citation>
    <scope>NUCLEOTIDE SEQUENCE [LARGE SCALE GENOMIC DNA]</scope>
    <source>
        <strain evidence="4 5">SRT547</strain>
    </source>
</reference>
<dbReference type="InterPro" id="IPR015943">
    <property type="entry name" value="WD40/YVTN_repeat-like_dom_sf"/>
</dbReference>
<evidence type="ECO:0000256" key="2">
    <source>
        <dbReference type="ARBA" id="ARBA00022737"/>
    </source>
</evidence>
<dbReference type="InterPro" id="IPR011600">
    <property type="entry name" value="Pept_C14_caspase"/>
</dbReference>
<keyword evidence="5" id="KW-1185">Reference proteome</keyword>
<dbReference type="SUPFAM" id="SSF52129">
    <property type="entry name" value="Caspase-like"/>
    <property type="match status" value="1"/>
</dbReference>
<dbReference type="InterPro" id="IPR050349">
    <property type="entry name" value="WD_LIS1/nudF_dynein_reg"/>
</dbReference>
<gene>
    <name evidence="4" type="ORF">UABAM_04621</name>
</gene>
<dbReference type="SUPFAM" id="SSF48371">
    <property type="entry name" value="ARM repeat"/>
    <property type="match status" value="1"/>
</dbReference>
<sequence length="1486" mass="170760">MDSTNKKMDYYWRIKTKPMSKYYLLLFILIATILAQQYTDKELDSWLANLKHRDVNIKIHAIKKLQKHRVERAVPALLAALYDTDSSVRQMALNALQKIDRDVFPYAQKIYAKNVDMAIGSLSSSPKNRTRAISQLVNLGGISVLGTSADFRQGLKYEKRHALLIGINNYDNYGNLNGPHFDAAAIALVLKQRYGFEKVVLLVDKNPDNVDTSGITISVKKITREVIRRYLDKLVKSVSPQDALFFFYAGHGVPGHIVASNSTKKSFLSLTNIASKLHKAKAHHTLMVLDCCFSGSLLQGHYRPQFLDLAKKEIEFGGGNNLSRVFRRRTFQVITAGAGSEAVADTISALTRYAKLTKDSQGHSPFTAVFLQALRGLTGREDGVQLASDLGYYMGYQLVNDKRIEASQAPRYGSLGGEGDFMFFPAHKVLNPKLLAPLYLTDKKYAQMRSSGCTSLLEFILQTPKKEDRIALARSAIPHVVKLLEPDSYSQRAAMAFINKIAQSYGKEVTQLRMAIPLLTALLEQKKPYTELVAKCLGSLHIYANSKAERSFEKYLIELRRNWERKISSMPQELLVIINNQKRRMEKDILQIKQSANEKSQKILCCERERLFYEWFEKEAPNVLKQHQRQLQDRYKKGKWFVETARKKYQQKDYFAAKFISACALGFLGESKDFPPLLRQGSREWQQALDILNEEKPSISLEKSSVAQRHHSYSIHRLLAQKNTLVSVDKGNNIKVWRKNKLAYHLQKNIAVVDVALSQDAKTLAVLFKNELQIWDVDRFQQTHSFRLEQAQKIQFTHSNDIYVLVGNQQLYCYPHGDRFARQIHNLPLGLEKFVFVGINKICSVTSQGEIIFYHLQTAVISYPKRNKNYFPKIKRILPWQKGIVCVQGKHKVVYYEPNKVEVVLAEHHSSIYDVAIYNHQLLTITKNGELCIFDIKNQSLINNIFLVSPTFAIAATNDHYFLGTKSGKIISSKNSEQAQKISFSISGNRKLLAVVYNSKRVELWNAHTLMYRKTLPLQATDVAFHPSKNVLAFSTDDGRIGMFLVKENRVEKYYHCSDQKITRLQWCSNCLLIRDDQKTLFMWSKKQIKALGRNVTNFIIHGDSFAYKTTTGIKICTPQQEKHHWRYENPMTHRQFLMFLHQKLPQAWPPLPKFNEKPLKISQNKSLCIATFSNGQIQLWKDADLLTEITTESSIALQVLQHDSLLYTLHSDQCIRKWRIHMPSLKQEIHCPFVVSAVCFTNKKIIAGDNKGFLHRYHSNTSKWQIIKRCHLSAITMIKAFDNHSILTASSNGEICLHKTNNEKRIQTKQQIEGMFFVGDVNTILVDGKYSSKIWNLNSGMEKIHLIINTSAPKSWWNENRDTHVSKKNSHLQIQKINSQKHYSFPLRSDFVTCIVDNSGEKLAVVYREQVEVWQPTTFRRLCNIPVRFPVKLAFSKNSQELAVAQGNAIKICKVKMPNYFTYTQHYQFNNRGEIRFHLINLFLK</sequence>
<dbReference type="InterPro" id="IPR016024">
    <property type="entry name" value="ARM-type_fold"/>
</dbReference>
<evidence type="ECO:0000313" key="5">
    <source>
        <dbReference type="Proteomes" id="UP000326354"/>
    </source>
</evidence>
<dbReference type="KEGG" id="uam:UABAM_04621"/>
<dbReference type="GO" id="GO:0006508">
    <property type="term" value="P:proteolysis"/>
    <property type="evidence" value="ECO:0007669"/>
    <property type="project" value="InterPro"/>
</dbReference>